<proteinExistence type="predicted"/>
<dbReference type="Pfam" id="PF08495">
    <property type="entry name" value="FIST"/>
    <property type="match status" value="1"/>
</dbReference>
<dbReference type="OrthoDB" id="9770435at2"/>
<feature type="domain" description="FIST" evidence="1">
    <location>
        <begin position="28"/>
        <end position="223"/>
    </location>
</feature>
<sequence>MKSLSVSTQIPDPYRAGLELGYALKPIKPEVVFLFCTIHYTENNEILTGILDALEQEDTIIFGNSGDGFYETKGASELGAATLGINSEGKVAWHITSANGLETEPENCTTTAISNLKAKFNNTEPDLCWIAADFRTDASRIEATLQTALKAPVVGGMAADDNRMSDCALFKNDEILRNAVVLLGAQGDFSYDIIIANTLSGVGQPGTINSAHGTHINTIDNIDAMSFIERETGKPVLQSDRGVTSLTVIDEDQPEIKRIRSIVPDLSAAEGSLGLYGGIETGKRVQVCLATPEQMLNEVRQKCLASSTHALDPKAGIIISCAGRKWLLGEQIQDEIKPVNEKFGAGFPIAGFPSFGEIGPIKTGSGYSRPLFHNMTYVLVLIG</sequence>
<dbReference type="Pfam" id="PF10442">
    <property type="entry name" value="FIST_C"/>
    <property type="match status" value="1"/>
</dbReference>
<accession>A0A1Y0I9J9</accession>
<dbReference type="InterPro" id="IPR019494">
    <property type="entry name" value="FIST_C"/>
</dbReference>
<protein>
    <submittedName>
        <fullName evidence="3">FIST domain-containing signal transduction protein</fullName>
    </submittedName>
</protein>
<dbReference type="RefSeq" id="WP_087462122.1">
    <property type="nucleotide sequence ID" value="NZ_CP021425.1"/>
</dbReference>
<feature type="domain" description="FIST C-domain" evidence="2">
    <location>
        <begin position="224"/>
        <end position="361"/>
    </location>
</feature>
<dbReference type="EMBL" id="CP021425">
    <property type="protein sequence ID" value="ARU57202.1"/>
    <property type="molecule type" value="Genomic_DNA"/>
</dbReference>
<evidence type="ECO:0000259" key="1">
    <source>
        <dbReference type="SMART" id="SM00897"/>
    </source>
</evidence>
<gene>
    <name evidence="3" type="ORF">OLMES_3160</name>
</gene>
<evidence type="ECO:0000259" key="2">
    <source>
        <dbReference type="SMART" id="SM01204"/>
    </source>
</evidence>
<dbReference type="SMART" id="SM01204">
    <property type="entry name" value="FIST_C"/>
    <property type="match status" value="1"/>
</dbReference>
<evidence type="ECO:0000313" key="3">
    <source>
        <dbReference type="EMBL" id="ARU57202.1"/>
    </source>
</evidence>
<dbReference type="InterPro" id="IPR013702">
    <property type="entry name" value="FIST_domain_N"/>
</dbReference>
<dbReference type="KEGG" id="ome:OLMES_3160"/>
<name>A0A1Y0I9J9_9GAMM</name>
<organism evidence="3 4">
    <name type="scientific">Oleiphilus messinensis</name>
    <dbReference type="NCBI Taxonomy" id="141451"/>
    <lineage>
        <taxon>Bacteria</taxon>
        <taxon>Pseudomonadati</taxon>
        <taxon>Pseudomonadota</taxon>
        <taxon>Gammaproteobacteria</taxon>
        <taxon>Oceanospirillales</taxon>
        <taxon>Oleiphilaceae</taxon>
        <taxon>Oleiphilus</taxon>
    </lineage>
</organism>
<evidence type="ECO:0000313" key="4">
    <source>
        <dbReference type="Proteomes" id="UP000196027"/>
    </source>
</evidence>
<keyword evidence="4" id="KW-1185">Reference proteome</keyword>
<dbReference type="PANTHER" id="PTHR40252">
    <property type="entry name" value="BLR0328 PROTEIN"/>
    <property type="match status" value="1"/>
</dbReference>
<dbReference type="PANTHER" id="PTHR40252:SF2">
    <property type="entry name" value="BLR0328 PROTEIN"/>
    <property type="match status" value="1"/>
</dbReference>
<dbReference type="Proteomes" id="UP000196027">
    <property type="component" value="Chromosome"/>
</dbReference>
<reference evidence="3 4" key="1">
    <citation type="submission" date="2017-05" db="EMBL/GenBank/DDBJ databases">
        <title>Genomic insights into alkan degradation activity of Oleiphilus messinensis.</title>
        <authorList>
            <person name="Kozyavkin S.A."/>
            <person name="Slesarev A.I."/>
            <person name="Golyshin P.N."/>
            <person name="Korzhenkov A."/>
            <person name="Golyshina O.N."/>
            <person name="Toshchakov S.V."/>
        </authorList>
    </citation>
    <scope>NUCLEOTIDE SEQUENCE [LARGE SCALE GENOMIC DNA]</scope>
    <source>
        <strain evidence="3 4">ME102</strain>
    </source>
</reference>
<dbReference type="AlphaFoldDB" id="A0A1Y0I9J9"/>
<dbReference type="SMART" id="SM00897">
    <property type="entry name" value="FIST"/>
    <property type="match status" value="1"/>
</dbReference>